<gene>
    <name evidence="2" type="ORF">JZ751_027100</name>
</gene>
<dbReference type="Proteomes" id="UP000824540">
    <property type="component" value="Unassembled WGS sequence"/>
</dbReference>
<feature type="region of interest" description="Disordered" evidence="1">
    <location>
        <begin position="72"/>
        <end position="114"/>
    </location>
</feature>
<comment type="caution">
    <text evidence="2">The sequence shown here is derived from an EMBL/GenBank/DDBJ whole genome shotgun (WGS) entry which is preliminary data.</text>
</comment>
<evidence type="ECO:0000313" key="2">
    <source>
        <dbReference type="EMBL" id="KAG9338129.1"/>
    </source>
</evidence>
<protein>
    <submittedName>
        <fullName evidence="2">Uncharacterized protein</fullName>
    </submittedName>
</protein>
<proteinExistence type="predicted"/>
<dbReference type="AlphaFoldDB" id="A0A8T2NCW8"/>
<evidence type="ECO:0000313" key="3">
    <source>
        <dbReference type="Proteomes" id="UP000824540"/>
    </source>
</evidence>
<accession>A0A8T2NCW8</accession>
<evidence type="ECO:0000256" key="1">
    <source>
        <dbReference type="SAM" id="MobiDB-lite"/>
    </source>
</evidence>
<organism evidence="2 3">
    <name type="scientific">Albula glossodonta</name>
    <name type="common">roundjaw bonefish</name>
    <dbReference type="NCBI Taxonomy" id="121402"/>
    <lineage>
        <taxon>Eukaryota</taxon>
        <taxon>Metazoa</taxon>
        <taxon>Chordata</taxon>
        <taxon>Craniata</taxon>
        <taxon>Vertebrata</taxon>
        <taxon>Euteleostomi</taxon>
        <taxon>Actinopterygii</taxon>
        <taxon>Neopterygii</taxon>
        <taxon>Teleostei</taxon>
        <taxon>Albuliformes</taxon>
        <taxon>Albulidae</taxon>
        <taxon>Albula</taxon>
    </lineage>
</organism>
<sequence length="114" mass="13089">MRGFWLQARYMVNRLNRVQSELPLRLLCTTLRAPRVVYREDQLRIDRCRVPKQKAHDTTDVPQSTQCSVFFTPTETEGISDDPLETLSRGSTSGKPEQRLRVKSPDEESAQNPG</sequence>
<reference evidence="2" key="1">
    <citation type="thesis" date="2021" institute="BYU ScholarsArchive" country="Provo, UT, USA">
        <title>Applications of and Algorithms for Genome Assembly and Genomic Analyses with an Emphasis on Marine Teleosts.</title>
        <authorList>
            <person name="Pickett B.D."/>
        </authorList>
    </citation>
    <scope>NUCLEOTIDE SEQUENCE</scope>
    <source>
        <strain evidence="2">HI-2016</strain>
    </source>
</reference>
<keyword evidence="3" id="KW-1185">Reference proteome</keyword>
<dbReference type="EMBL" id="JAFBMS010000073">
    <property type="protein sequence ID" value="KAG9338129.1"/>
    <property type="molecule type" value="Genomic_DNA"/>
</dbReference>
<feature type="compositionally biased region" description="Basic and acidic residues" evidence="1">
    <location>
        <begin position="96"/>
        <end position="106"/>
    </location>
</feature>
<name>A0A8T2NCW8_9TELE</name>